<comment type="caution">
    <text evidence="12">The sequence shown here is derived from an EMBL/GenBank/DDBJ whole genome shotgun (WGS) entry which is preliminary data.</text>
</comment>
<proteinExistence type="predicted"/>
<evidence type="ECO:0000256" key="5">
    <source>
        <dbReference type="ARBA" id="ARBA00022679"/>
    </source>
</evidence>
<dbReference type="Pfam" id="PF00512">
    <property type="entry name" value="HisKA"/>
    <property type="match status" value="1"/>
</dbReference>
<keyword evidence="7 12" id="KW-0418">Kinase</keyword>
<keyword evidence="9 10" id="KW-0472">Membrane</keyword>
<organism evidence="12 13">
    <name type="scientific">Hymenobacter setariae</name>
    <dbReference type="NCBI Taxonomy" id="2594794"/>
    <lineage>
        <taxon>Bacteria</taxon>
        <taxon>Pseudomonadati</taxon>
        <taxon>Bacteroidota</taxon>
        <taxon>Cytophagia</taxon>
        <taxon>Cytophagales</taxon>
        <taxon>Hymenobacteraceae</taxon>
        <taxon>Hymenobacter</taxon>
    </lineage>
</organism>
<dbReference type="InterPro" id="IPR036890">
    <property type="entry name" value="HATPase_C_sf"/>
</dbReference>
<dbReference type="Pfam" id="PF02518">
    <property type="entry name" value="HATPase_c"/>
    <property type="match status" value="1"/>
</dbReference>
<comment type="subcellular location">
    <subcellularLocation>
        <location evidence="2">Membrane</location>
    </subcellularLocation>
</comment>
<dbReference type="AlphaFoldDB" id="A0A558BZ06"/>
<evidence type="ECO:0000256" key="1">
    <source>
        <dbReference type="ARBA" id="ARBA00000085"/>
    </source>
</evidence>
<reference evidence="12 13" key="1">
    <citation type="submission" date="2019-07" db="EMBL/GenBank/DDBJ databases">
        <title>Hymenobacter sp. straun FUR1 Genome sequencing and assembly.</title>
        <authorList>
            <person name="Chhetri G."/>
        </authorList>
    </citation>
    <scope>NUCLEOTIDE SEQUENCE [LARGE SCALE GENOMIC DNA]</scope>
    <source>
        <strain evidence="12 13">Fur1</strain>
    </source>
</reference>
<feature type="domain" description="Histidine kinase" evidence="11">
    <location>
        <begin position="236"/>
        <end position="455"/>
    </location>
</feature>
<dbReference type="SMART" id="SM00387">
    <property type="entry name" value="HATPase_c"/>
    <property type="match status" value="1"/>
</dbReference>
<evidence type="ECO:0000256" key="3">
    <source>
        <dbReference type="ARBA" id="ARBA00012438"/>
    </source>
</evidence>
<evidence type="ECO:0000313" key="12">
    <source>
        <dbReference type="EMBL" id="TVT41693.1"/>
    </source>
</evidence>
<protein>
    <recommendedName>
        <fullName evidence="3">histidine kinase</fullName>
        <ecNumber evidence="3">2.7.13.3</ecNumber>
    </recommendedName>
</protein>
<dbReference type="PROSITE" id="PS50109">
    <property type="entry name" value="HIS_KIN"/>
    <property type="match status" value="1"/>
</dbReference>
<feature type="transmembrane region" description="Helical" evidence="10">
    <location>
        <begin position="7"/>
        <end position="28"/>
    </location>
</feature>
<evidence type="ECO:0000256" key="7">
    <source>
        <dbReference type="ARBA" id="ARBA00022777"/>
    </source>
</evidence>
<dbReference type="EC" id="2.7.13.3" evidence="3"/>
<dbReference type="InterPro" id="IPR005467">
    <property type="entry name" value="His_kinase_dom"/>
</dbReference>
<dbReference type="SMART" id="SM00388">
    <property type="entry name" value="HisKA"/>
    <property type="match status" value="1"/>
</dbReference>
<keyword evidence="4" id="KW-0597">Phosphoprotein</keyword>
<dbReference type="InterPro" id="IPR003594">
    <property type="entry name" value="HATPase_dom"/>
</dbReference>
<sequence>MQIRHKLLLWFAGLVSVLLLAFSAYVYWSYAEFRTQGFEQRLVRKAELLYQVLDDARVNEALATLPEQAGYIYSPTDQLVYASPNAGDYHPSAEFLAEVRQQDRVAFDFTSPNHIYPKEGVALTFRRPPEPGRYLAIVTAYDNAGFTREHTLLRTLLYGYLGAVVLVAGLGLVFARWALLPFNRLISQLRRPGLMQPFRLQPLHQHDEAGELAAAFNGLLARQEALAQSQQAFIAQASHELRTPLTTIKGWLETSLTYDADAGSLREGMRQAAQELDKLTALANGLLHLAHLEGLGTRLERQPLELIDLLLDVIDTVQHQRPAQRLALAVGEGVQQQPSAPVVLGNSHLLRTAITNLVDNACKYSDGQPVSLRLEMHTDLAIRLAIEDRGIGIASTDAERIFQSLTRGSNSQQVSGFGIGLTLARQIVQLHQGQLWLRPRSGGGTVAEVELPLVREAGPAGL</sequence>
<dbReference type="GO" id="GO:0016020">
    <property type="term" value="C:membrane"/>
    <property type="evidence" value="ECO:0007669"/>
    <property type="project" value="UniProtKB-SubCell"/>
</dbReference>
<dbReference type="SUPFAM" id="SSF55874">
    <property type="entry name" value="ATPase domain of HSP90 chaperone/DNA topoisomerase II/histidine kinase"/>
    <property type="match status" value="1"/>
</dbReference>
<evidence type="ECO:0000256" key="9">
    <source>
        <dbReference type="ARBA" id="ARBA00023136"/>
    </source>
</evidence>
<dbReference type="GO" id="GO:0000155">
    <property type="term" value="F:phosphorelay sensor kinase activity"/>
    <property type="evidence" value="ECO:0007669"/>
    <property type="project" value="InterPro"/>
</dbReference>
<accession>A0A558BZ06</accession>
<dbReference type="SUPFAM" id="SSF47384">
    <property type="entry name" value="Homodimeric domain of signal transducing histidine kinase"/>
    <property type="match status" value="1"/>
</dbReference>
<keyword evidence="8 10" id="KW-1133">Transmembrane helix</keyword>
<dbReference type="Gene3D" id="3.30.565.10">
    <property type="entry name" value="Histidine kinase-like ATPase, C-terminal domain"/>
    <property type="match status" value="1"/>
</dbReference>
<dbReference type="Gene3D" id="1.10.287.130">
    <property type="match status" value="1"/>
</dbReference>
<dbReference type="PANTHER" id="PTHR45436">
    <property type="entry name" value="SENSOR HISTIDINE KINASE YKOH"/>
    <property type="match status" value="1"/>
</dbReference>
<evidence type="ECO:0000256" key="10">
    <source>
        <dbReference type="SAM" id="Phobius"/>
    </source>
</evidence>
<dbReference type="EMBL" id="VMRJ01000002">
    <property type="protein sequence ID" value="TVT41693.1"/>
    <property type="molecule type" value="Genomic_DNA"/>
</dbReference>
<dbReference type="RefSeq" id="WP_144846893.1">
    <property type="nucleotide sequence ID" value="NZ_VMRJ01000002.1"/>
</dbReference>
<evidence type="ECO:0000313" key="13">
    <source>
        <dbReference type="Proteomes" id="UP000317624"/>
    </source>
</evidence>
<keyword evidence="6 10" id="KW-0812">Transmembrane</keyword>
<dbReference type="PRINTS" id="PR00344">
    <property type="entry name" value="BCTRLSENSOR"/>
</dbReference>
<gene>
    <name evidence="12" type="ORF">FNT36_09705</name>
</gene>
<dbReference type="Proteomes" id="UP000317624">
    <property type="component" value="Unassembled WGS sequence"/>
</dbReference>
<dbReference type="InterPro" id="IPR003661">
    <property type="entry name" value="HisK_dim/P_dom"/>
</dbReference>
<evidence type="ECO:0000256" key="2">
    <source>
        <dbReference type="ARBA" id="ARBA00004370"/>
    </source>
</evidence>
<name>A0A558BZ06_9BACT</name>
<comment type="catalytic activity">
    <reaction evidence="1">
        <text>ATP + protein L-histidine = ADP + protein N-phospho-L-histidine.</text>
        <dbReference type="EC" id="2.7.13.3"/>
    </reaction>
</comment>
<dbReference type="InterPro" id="IPR050428">
    <property type="entry name" value="TCS_sensor_his_kinase"/>
</dbReference>
<dbReference type="InterPro" id="IPR036097">
    <property type="entry name" value="HisK_dim/P_sf"/>
</dbReference>
<keyword evidence="13" id="KW-1185">Reference proteome</keyword>
<keyword evidence="5" id="KW-0808">Transferase</keyword>
<evidence type="ECO:0000256" key="4">
    <source>
        <dbReference type="ARBA" id="ARBA00022553"/>
    </source>
</evidence>
<evidence type="ECO:0000259" key="11">
    <source>
        <dbReference type="PROSITE" id="PS50109"/>
    </source>
</evidence>
<dbReference type="CDD" id="cd00082">
    <property type="entry name" value="HisKA"/>
    <property type="match status" value="1"/>
</dbReference>
<dbReference type="OrthoDB" id="9786919at2"/>
<feature type="transmembrane region" description="Helical" evidence="10">
    <location>
        <begin position="157"/>
        <end position="180"/>
    </location>
</feature>
<dbReference type="InterPro" id="IPR004358">
    <property type="entry name" value="Sig_transdc_His_kin-like_C"/>
</dbReference>
<evidence type="ECO:0000256" key="6">
    <source>
        <dbReference type="ARBA" id="ARBA00022692"/>
    </source>
</evidence>
<dbReference type="PANTHER" id="PTHR45436:SF5">
    <property type="entry name" value="SENSOR HISTIDINE KINASE TRCS"/>
    <property type="match status" value="1"/>
</dbReference>
<evidence type="ECO:0000256" key="8">
    <source>
        <dbReference type="ARBA" id="ARBA00022989"/>
    </source>
</evidence>